<dbReference type="SUPFAM" id="SSF54427">
    <property type="entry name" value="NTF2-like"/>
    <property type="match status" value="1"/>
</dbReference>
<sequence>MEENIKHVVQDFVTGGDRSDIVLLNSILHSAYRNVQYGFFDETGVRLIDKNGYLKLIGRGVFGGLPRTLEVLDIVRHGNLAHAQVRLESEDQVFQSLIVLIKDDQHWQVIGNYPHLEAKNQ</sequence>
<reference evidence="1 2" key="1">
    <citation type="submission" date="2017-04" db="EMBL/GenBank/DDBJ databases">
        <title>A new member of the family Flavobacteriaceae isolated from ascidians.</title>
        <authorList>
            <person name="Chen L."/>
        </authorList>
    </citation>
    <scope>NUCLEOTIDE SEQUENCE [LARGE SCALE GENOMIC DNA]</scope>
    <source>
        <strain evidence="1 2">HQA918</strain>
    </source>
</reference>
<dbReference type="Gene3D" id="3.10.450.50">
    <property type="match status" value="1"/>
</dbReference>
<comment type="caution">
    <text evidence="1">The sequence shown here is derived from an EMBL/GenBank/DDBJ whole genome shotgun (WGS) entry which is preliminary data.</text>
</comment>
<dbReference type="InterPro" id="IPR032710">
    <property type="entry name" value="NTF2-like_dom_sf"/>
</dbReference>
<name>A0A2A4G1B7_9FLAO</name>
<gene>
    <name evidence="1" type="ORF">B7P33_15900</name>
</gene>
<organism evidence="1 2">
    <name type="scientific">Sediminicola luteus</name>
    <dbReference type="NCBI Taxonomy" id="319238"/>
    <lineage>
        <taxon>Bacteria</taxon>
        <taxon>Pseudomonadati</taxon>
        <taxon>Bacteroidota</taxon>
        <taxon>Flavobacteriia</taxon>
        <taxon>Flavobacteriales</taxon>
        <taxon>Flavobacteriaceae</taxon>
        <taxon>Sediminicola</taxon>
    </lineage>
</organism>
<proteinExistence type="predicted"/>
<evidence type="ECO:0008006" key="3">
    <source>
        <dbReference type="Google" id="ProtNLM"/>
    </source>
</evidence>
<accession>A0A2A4G1B7</accession>
<dbReference type="RefSeq" id="WP_097440879.1">
    <property type="nucleotide sequence ID" value="NZ_KZ300477.1"/>
</dbReference>
<dbReference type="Proteomes" id="UP000219559">
    <property type="component" value="Unassembled WGS sequence"/>
</dbReference>
<dbReference type="OrthoDB" id="1441434at2"/>
<dbReference type="AlphaFoldDB" id="A0A2A4G1B7"/>
<dbReference type="EMBL" id="NBWU01000007">
    <property type="protein sequence ID" value="PCE62769.1"/>
    <property type="molecule type" value="Genomic_DNA"/>
</dbReference>
<dbReference type="InterPro" id="IPR039437">
    <property type="entry name" value="FrzH/put_lumazine-bd"/>
</dbReference>
<protein>
    <recommendedName>
        <fullName evidence="3">DUF4440 domain-containing protein</fullName>
    </recommendedName>
</protein>
<keyword evidence="2" id="KW-1185">Reference proteome</keyword>
<evidence type="ECO:0000313" key="2">
    <source>
        <dbReference type="Proteomes" id="UP000219559"/>
    </source>
</evidence>
<dbReference type="Pfam" id="PF12893">
    <property type="entry name" value="Lumazine_bd_2"/>
    <property type="match status" value="1"/>
</dbReference>
<evidence type="ECO:0000313" key="1">
    <source>
        <dbReference type="EMBL" id="PCE62769.1"/>
    </source>
</evidence>